<sequence>MAISMVGDLRQHLLTTRHNTSLKTQLNTLVQELTSGETADLTSHLGGDQTTLSGLDRQLQMLGQFAQSNTETGQFLIMMQTALSGIDSQRETASNALLSINLSSTASQIGNAADVARNGFNAAVQSMNQRSGDRAMFGGNDLESNPLADSETMMTALQSAVAGLTSASDIDAAVDAWFDIPGGGFESNGYQGDTIGYISRPAGAEQTVEIGVRADDQAIRDTLKALAKGALAGDIALNLEKEVRQSLQEQAGVDLLTQASELIGLQASIGYAEQQIEQSTVQISAQTSSFSIARNELVAADPFETATQLQSVQLQLETHYTLTARLSRLSLTEYLR</sequence>
<name>A0A0K0YA26_9RHOB</name>
<dbReference type="STRING" id="1458307.OSB_32710"/>
<evidence type="ECO:0000313" key="2">
    <source>
        <dbReference type="EMBL" id="AKS47784.1"/>
    </source>
</evidence>
<dbReference type="Pfam" id="PF00700">
    <property type="entry name" value="Flagellin_C"/>
    <property type="match status" value="1"/>
</dbReference>
<keyword evidence="2" id="KW-0966">Cell projection</keyword>
<dbReference type="KEGG" id="otm:OSB_32710"/>
<organism evidence="2 3">
    <name type="scientific">Octadecabacter temperatus</name>
    <dbReference type="NCBI Taxonomy" id="1458307"/>
    <lineage>
        <taxon>Bacteria</taxon>
        <taxon>Pseudomonadati</taxon>
        <taxon>Pseudomonadota</taxon>
        <taxon>Alphaproteobacteria</taxon>
        <taxon>Rhodobacterales</taxon>
        <taxon>Roseobacteraceae</taxon>
        <taxon>Octadecabacter</taxon>
    </lineage>
</organism>
<proteinExistence type="predicted"/>
<reference evidence="2 3" key="1">
    <citation type="journal article" date="2015" name="Genome Announc.">
        <title>Closed Genome Sequence of Octadecabacter temperatus SB1, the First Mesophilic Species of the Genus Octadecabacter.</title>
        <authorList>
            <person name="Voget S."/>
            <person name="Billerbeck S."/>
            <person name="Simon M."/>
            <person name="Daniel R."/>
        </authorList>
    </citation>
    <scope>NUCLEOTIDE SEQUENCE [LARGE SCALE GENOMIC DNA]</scope>
    <source>
        <strain evidence="2 3">SB1</strain>
    </source>
</reference>
<dbReference type="Proteomes" id="UP000067444">
    <property type="component" value="Chromosome"/>
</dbReference>
<protein>
    <submittedName>
        <fullName evidence="2">Flagellar hook-associated protein FlgL</fullName>
    </submittedName>
</protein>
<evidence type="ECO:0000259" key="1">
    <source>
        <dbReference type="Pfam" id="PF00700"/>
    </source>
</evidence>
<gene>
    <name evidence="2" type="ORF">OSB_32710</name>
</gene>
<feature type="domain" description="Flagellin C-terminal" evidence="1">
    <location>
        <begin position="262"/>
        <end position="335"/>
    </location>
</feature>
<dbReference type="EMBL" id="CP012160">
    <property type="protein sequence ID" value="AKS47784.1"/>
    <property type="molecule type" value="Genomic_DNA"/>
</dbReference>
<keyword evidence="2" id="KW-0969">Cilium</keyword>
<dbReference type="AlphaFoldDB" id="A0A0K0YA26"/>
<dbReference type="InterPro" id="IPR046358">
    <property type="entry name" value="Flagellin_C"/>
</dbReference>
<keyword evidence="2" id="KW-0282">Flagellum</keyword>
<dbReference type="OrthoDB" id="7312911at2"/>
<evidence type="ECO:0000313" key="3">
    <source>
        <dbReference type="Proteomes" id="UP000067444"/>
    </source>
</evidence>
<accession>A0A0K0YA26</accession>
<dbReference type="PATRIC" id="fig|1458307.3.peg.3294"/>
<dbReference type="RefSeq" id="WP_082166491.1">
    <property type="nucleotide sequence ID" value="NZ_CP012160.1"/>
</dbReference>
<keyword evidence="3" id="KW-1185">Reference proteome</keyword>
<dbReference type="SUPFAM" id="SSF64518">
    <property type="entry name" value="Phase 1 flagellin"/>
    <property type="match status" value="1"/>
</dbReference>